<proteinExistence type="predicted"/>
<gene>
    <name evidence="4" type="ORF">DSTB1V02_LOCUS5395</name>
</gene>
<feature type="chain" id="PRO_5036209178" evidence="3">
    <location>
        <begin position="29"/>
        <end position="115"/>
    </location>
</feature>
<evidence type="ECO:0000256" key="1">
    <source>
        <dbReference type="ARBA" id="ARBA00004613"/>
    </source>
</evidence>
<keyword evidence="5" id="KW-1185">Reference proteome</keyword>
<organism evidence="4">
    <name type="scientific">Darwinula stevensoni</name>
    <dbReference type="NCBI Taxonomy" id="69355"/>
    <lineage>
        <taxon>Eukaryota</taxon>
        <taxon>Metazoa</taxon>
        <taxon>Ecdysozoa</taxon>
        <taxon>Arthropoda</taxon>
        <taxon>Crustacea</taxon>
        <taxon>Oligostraca</taxon>
        <taxon>Ostracoda</taxon>
        <taxon>Podocopa</taxon>
        <taxon>Podocopida</taxon>
        <taxon>Darwinulocopina</taxon>
        <taxon>Darwinuloidea</taxon>
        <taxon>Darwinulidae</taxon>
        <taxon>Darwinula</taxon>
    </lineage>
</organism>
<dbReference type="PANTHER" id="PTHR41146">
    <property type="entry name" value="DIURETIC HORMONE CLASS 2"/>
    <property type="match status" value="1"/>
</dbReference>
<dbReference type="GO" id="GO:0005615">
    <property type="term" value="C:extracellular space"/>
    <property type="evidence" value="ECO:0007669"/>
    <property type="project" value="TreeGrafter"/>
</dbReference>
<dbReference type="EMBL" id="LR900393">
    <property type="protein sequence ID" value="CAD7245522.1"/>
    <property type="molecule type" value="Genomic_DNA"/>
</dbReference>
<keyword evidence="3" id="KW-0732">Signal</keyword>
<evidence type="ECO:0000256" key="3">
    <source>
        <dbReference type="SAM" id="SignalP"/>
    </source>
</evidence>
<keyword evidence="2" id="KW-0964">Secreted</keyword>
<comment type="subcellular location">
    <subcellularLocation>
        <location evidence="1">Secreted</location>
    </subcellularLocation>
</comment>
<dbReference type="GO" id="GO:0007589">
    <property type="term" value="P:body fluid secretion"/>
    <property type="evidence" value="ECO:0007669"/>
    <property type="project" value="InterPro"/>
</dbReference>
<sequence length="115" mass="12780">MEGSILKNEAFLVIVLFLTVLAAHSAQGLAIPKYDEEAADMEGRMEAIRRFLEGSPYQRPRLFSTDWNRESMDLDDIKDKRGLDFGLGRGHSGSLTAKYLLGQLIANNPNGPGRK</sequence>
<dbReference type="AlphaFoldDB" id="A0A7R8XE55"/>
<dbReference type="PANTHER" id="PTHR41146:SF1">
    <property type="entry name" value="DIURETIC HORMONE CLASS 2"/>
    <property type="match status" value="1"/>
</dbReference>
<dbReference type="GO" id="GO:0001664">
    <property type="term" value="F:G protein-coupled receptor binding"/>
    <property type="evidence" value="ECO:0007669"/>
    <property type="project" value="TreeGrafter"/>
</dbReference>
<dbReference type="EMBL" id="CAJPEV010000876">
    <property type="protein sequence ID" value="CAG0889238.1"/>
    <property type="molecule type" value="Genomic_DNA"/>
</dbReference>
<dbReference type="GO" id="GO:0008613">
    <property type="term" value="F:diuretic hormone activity"/>
    <property type="evidence" value="ECO:0007669"/>
    <property type="project" value="InterPro"/>
</dbReference>
<evidence type="ECO:0000313" key="4">
    <source>
        <dbReference type="EMBL" id="CAD7245522.1"/>
    </source>
</evidence>
<evidence type="ECO:0000256" key="2">
    <source>
        <dbReference type="ARBA" id="ARBA00022525"/>
    </source>
</evidence>
<evidence type="ECO:0000313" key="5">
    <source>
        <dbReference type="Proteomes" id="UP000677054"/>
    </source>
</evidence>
<dbReference type="Proteomes" id="UP000677054">
    <property type="component" value="Unassembled WGS sequence"/>
</dbReference>
<dbReference type="InterPro" id="IPR034439">
    <property type="entry name" value="DH2-like"/>
</dbReference>
<protein>
    <submittedName>
        <fullName evidence="4">Uncharacterized protein</fullName>
    </submittedName>
</protein>
<reference evidence="4" key="1">
    <citation type="submission" date="2020-11" db="EMBL/GenBank/DDBJ databases">
        <authorList>
            <person name="Tran Van P."/>
        </authorList>
    </citation>
    <scope>NUCLEOTIDE SEQUENCE</scope>
</reference>
<dbReference type="OrthoDB" id="6332647at2759"/>
<name>A0A7R8XE55_9CRUS</name>
<feature type="signal peptide" evidence="3">
    <location>
        <begin position="1"/>
        <end position="28"/>
    </location>
</feature>
<accession>A0A7R8XE55</accession>